<dbReference type="Gene3D" id="1.10.1270.10">
    <property type="entry name" value="TrpR-like"/>
    <property type="match status" value="1"/>
</dbReference>
<accession>A0A9D1HVY2</accession>
<organism evidence="1 2">
    <name type="scientific">Candidatus Coprovicinus avistercoris</name>
    <dbReference type="NCBI Taxonomy" id="2840754"/>
    <lineage>
        <taxon>Bacteria</taxon>
        <taxon>Bacillati</taxon>
        <taxon>Actinomycetota</taxon>
        <taxon>Coriobacteriia</taxon>
        <taxon>Coriobacteriales</taxon>
        <taxon>Coriobacteriaceae</taxon>
        <taxon>Coriobacteriaceae incertae sedis</taxon>
        <taxon>Candidatus Coprovicinus</taxon>
    </lineage>
</organism>
<dbReference type="PANTHER" id="PTHR40080:SF1">
    <property type="entry name" value="TRPR-LIKE PROTEIN YERC_YECD"/>
    <property type="match status" value="1"/>
</dbReference>
<dbReference type="PANTHER" id="PTHR40080">
    <property type="entry name" value="LMO1763 PROTEIN"/>
    <property type="match status" value="1"/>
</dbReference>
<gene>
    <name evidence="1" type="ORF">IAD17_01375</name>
</gene>
<reference evidence="1" key="2">
    <citation type="journal article" date="2021" name="PeerJ">
        <title>Extensive microbial diversity within the chicken gut microbiome revealed by metagenomics and culture.</title>
        <authorList>
            <person name="Gilroy R."/>
            <person name="Ravi A."/>
            <person name="Getino M."/>
            <person name="Pursley I."/>
            <person name="Horton D.L."/>
            <person name="Alikhan N.F."/>
            <person name="Baker D."/>
            <person name="Gharbi K."/>
            <person name="Hall N."/>
            <person name="Watson M."/>
            <person name="Adriaenssens E.M."/>
            <person name="Foster-Nyarko E."/>
            <person name="Jarju S."/>
            <person name="Secka A."/>
            <person name="Antonio M."/>
            <person name="Oren A."/>
            <person name="Chaudhuri R.R."/>
            <person name="La Ragione R."/>
            <person name="Hildebrand F."/>
            <person name="Pallen M.J."/>
        </authorList>
    </citation>
    <scope>NUCLEOTIDE SEQUENCE</scope>
    <source>
        <strain evidence="1">ChiHjej12B11-29160</strain>
    </source>
</reference>
<dbReference type="InterPro" id="IPR000831">
    <property type="entry name" value="Trp_repress"/>
</dbReference>
<dbReference type="InterPro" id="IPR038116">
    <property type="entry name" value="TrpR-like_sf"/>
</dbReference>
<sequence>MDADELFATPEVERLLEALTSLSSVDETRALLLDLCTVREIEDFAQRLEVARRLDNGESYLAVSEHTGASSTTVSRVSKCLNGSAGGYRLVLERTQSSQACSE</sequence>
<name>A0A9D1HVY2_9ACTN</name>
<dbReference type="EMBL" id="DVMQ01000005">
    <property type="protein sequence ID" value="HIU23563.1"/>
    <property type="molecule type" value="Genomic_DNA"/>
</dbReference>
<proteinExistence type="predicted"/>
<dbReference type="GO" id="GO:0043565">
    <property type="term" value="F:sequence-specific DNA binding"/>
    <property type="evidence" value="ECO:0007669"/>
    <property type="project" value="InterPro"/>
</dbReference>
<dbReference type="InterPro" id="IPR013368">
    <property type="entry name" value="YecD_YerC"/>
</dbReference>
<comment type="caution">
    <text evidence="1">The sequence shown here is derived from an EMBL/GenBank/DDBJ whole genome shotgun (WGS) entry which is preliminary data.</text>
</comment>
<dbReference type="AlphaFoldDB" id="A0A9D1HVY2"/>
<evidence type="ECO:0000313" key="2">
    <source>
        <dbReference type="Proteomes" id="UP000824078"/>
    </source>
</evidence>
<dbReference type="InterPro" id="IPR010921">
    <property type="entry name" value="Trp_repressor/repl_initiator"/>
</dbReference>
<dbReference type="GO" id="GO:0003700">
    <property type="term" value="F:DNA-binding transcription factor activity"/>
    <property type="evidence" value="ECO:0007669"/>
    <property type="project" value="InterPro"/>
</dbReference>
<dbReference type="Pfam" id="PF01371">
    <property type="entry name" value="Trp_repressor"/>
    <property type="match status" value="1"/>
</dbReference>
<evidence type="ECO:0000313" key="1">
    <source>
        <dbReference type="EMBL" id="HIU23563.1"/>
    </source>
</evidence>
<dbReference type="SUPFAM" id="SSF48295">
    <property type="entry name" value="TrpR-like"/>
    <property type="match status" value="1"/>
</dbReference>
<dbReference type="PIRSF" id="PIRSF012508">
    <property type="entry name" value="YerC"/>
    <property type="match status" value="1"/>
</dbReference>
<dbReference type="NCBIfam" id="TIGR02531">
    <property type="entry name" value="yecD_yerC"/>
    <property type="match status" value="1"/>
</dbReference>
<protein>
    <submittedName>
        <fullName evidence="1">TrpR-like protein YerC/YecD</fullName>
    </submittedName>
</protein>
<dbReference type="Proteomes" id="UP000824078">
    <property type="component" value="Unassembled WGS sequence"/>
</dbReference>
<reference evidence="1" key="1">
    <citation type="submission" date="2020-10" db="EMBL/GenBank/DDBJ databases">
        <authorList>
            <person name="Gilroy R."/>
        </authorList>
    </citation>
    <scope>NUCLEOTIDE SEQUENCE</scope>
    <source>
        <strain evidence="1">ChiHjej12B11-29160</strain>
    </source>
</reference>